<dbReference type="Proteomes" id="UP000764837">
    <property type="component" value="Unassembled WGS sequence"/>
</dbReference>
<evidence type="ECO:0000259" key="1">
    <source>
        <dbReference type="Pfam" id="PF01872"/>
    </source>
</evidence>
<name>A0ABS2M0S2_9ACTN</name>
<dbReference type="PANTHER" id="PTHR38011:SF12">
    <property type="entry name" value="BIFUNCTIONAL DEAMINASE-REDUCTASE DOMAIN PROTEIN"/>
    <property type="match status" value="1"/>
</dbReference>
<sequence length="201" mass="22244">MSKVVAAMSISVDGYVGASDPEQWFPVHNRLHSWVFDLAAWRERQGMTGGHASVSSDLVAEEFTSTGAYVMGRTMFDFGEEPWGEEPPFRAPVFVVTHREREPLRRAGTTFTFVTEGLESAVKQAADAAGERDVFLSGGAGIVQQTIAAGLLDELHLHQVPMLLGTGVRLWDHIGTDWKELEPPRITPGDGVTHLYYRFTR</sequence>
<accession>A0ABS2M0S2</accession>
<reference evidence="2 3" key="1">
    <citation type="submission" date="2021-01" db="EMBL/GenBank/DDBJ databases">
        <title>Sequencing the genomes of 1000 actinobacteria strains.</title>
        <authorList>
            <person name="Klenk H.-P."/>
        </authorList>
    </citation>
    <scope>NUCLEOTIDE SEQUENCE [LARGE SCALE GENOMIC DNA]</scope>
    <source>
        <strain evidence="2 3">DSM 100204</strain>
    </source>
</reference>
<organism evidence="2 3">
    <name type="scientific">Micromonospora luteifusca</name>
    <dbReference type="NCBI Taxonomy" id="709860"/>
    <lineage>
        <taxon>Bacteria</taxon>
        <taxon>Bacillati</taxon>
        <taxon>Actinomycetota</taxon>
        <taxon>Actinomycetes</taxon>
        <taxon>Micromonosporales</taxon>
        <taxon>Micromonosporaceae</taxon>
        <taxon>Micromonospora</taxon>
    </lineage>
</organism>
<dbReference type="InterPro" id="IPR024072">
    <property type="entry name" value="DHFR-like_dom_sf"/>
</dbReference>
<feature type="domain" description="Bacterial bifunctional deaminase-reductase C-terminal" evidence="1">
    <location>
        <begin position="3"/>
        <end position="177"/>
    </location>
</feature>
<protein>
    <submittedName>
        <fullName evidence="2">Dihydrofolate reductase</fullName>
    </submittedName>
</protein>
<evidence type="ECO:0000313" key="2">
    <source>
        <dbReference type="EMBL" id="MBM7494053.1"/>
    </source>
</evidence>
<dbReference type="Gene3D" id="3.40.430.10">
    <property type="entry name" value="Dihydrofolate Reductase, subunit A"/>
    <property type="match status" value="1"/>
</dbReference>
<keyword evidence="3" id="KW-1185">Reference proteome</keyword>
<dbReference type="InterPro" id="IPR002734">
    <property type="entry name" value="RibDG_C"/>
</dbReference>
<evidence type="ECO:0000313" key="3">
    <source>
        <dbReference type="Proteomes" id="UP000764837"/>
    </source>
</evidence>
<dbReference type="EMBL" id="JAFBBP010000001">
    <property type="protein sequence ID" value="MBM7494053.1"/>
    <property type="molecule type" value="Genomic_DNA"/>
</dbReference>
<dbReference type="PANTHER" id="PTHR38011">
    <property type="entry name" value="DIHYDROFOLATE REDUCTASE FAMILY PROTEIN (AFU_ORTHOLOGUE AFUA_8G06820)"/>
    <property type="match status" value="1"/>
</dbReference>
<dbReference type="SUPFAM" id="SSF53597">
    <property type="entry name" value="Dihydrofolate reductase-like"/>
    <property type="match status" value="1"/>
</dbReference>
<dbReference type="RefSeq" id="WP_204944692.1">
    <property type="nucleotide sequence ID" value="NZ_JAFBBP010000001.1"/>
</dbReference>
<dbReference type="Pfam" id="PF01872">
    <property type="entry name" value="RibD_C"/>
    <property type="match status" value="1"/>
</dbReference>
<proteinExistence type="predicted"/>
<gene>
    <name evidence="2" type="ORF">JOD64_005275</name>
</gene>
<comment type="caution">
    <text evidence="2">The sequence shown here is derived from an EMBL/GenBank/DDBJ whole genome shotgun (WGS) entry which is preliminary data.</text>
</comment>
<dbReference type="InterPro" id="IPR050765">
    <property type="entry name" value="Riboflavin_Biosynth_HTPR"/>
</dbReference>